<dbReference type="SMART" id="SM00320">
    <property type="entry name" value="WD40"/>
    <property type="match status" value="3"/>
</dbReference>
<dbReference type="Proteomes" id="UP000515146">
    <property type="component" value="Unplaced"/>
</dbReference>
<gene>
    <name evidence="5" type="primary">LOC113799357</name>
</gene>
<dbReference type="RefSeq" id="XP_027205774.1">
    <property type="nucleotide sequence ID" value="XM_027349973.1"/>
</dbReference>
<dbReference type="KEGG" id="dpte:113799357"/>
<keyword evidence="1" id="KW-0853">WD repeat</keyword>
<dbReference type="InterPro" id="IPR001680">
    <property type="entry name" value="WD40_rpt"/>
</dbReference>
<evidence type="ECO:0000256" key="1">
    <source>
        <dbReference type="ARBA" id="ARBA00022574"/>
    </source>
</evidence>
<dbReference type="InterPro" id="IPR036322">
    <property type="entry name" value="WD40_repeat_dom_sf"/>
</dbReference>
<evidence type="ECO:0000259" key="3">
    <source>
        <dbReference type="Pfam" id="PF12894"/>
    </source>
</evidence>
<organism evidence="4 5">
    <name type="scientific">Dermatophagoides pteronyssinus</name>
    <name type="common">European house dust mite</name>
    <dbReference type="NCBI Taxonomy" id="6956"/>
    <lineage>
        <taxon>Eukaryota</taxon>
        <taxon>Metazoa</taxon>
        <taxon>Ecdysozoa</taxon>
        <taxon>Arthropoda</taxon>
        <taxon>Chelicerata</taxon>
        <taxon>Arachnida</taxon>
        <taxon>Acari</taxon>
        <taxon>Acariformes</taxon>
        <taxon>Sarcoptiformes</taxon>
        <taxon>Astigmata</taxon>
        <taxon>Psoroptidia</taxon>
        <taxon>Analgoidea</taxon>
        <taxon>Pyroglyphidae</taxon>
        <taxon>Dermatophagoidinae</taxon>
        <taxon>Dermatophagoides</taxon>
    </lineage>
</organism>
<dbReference type="InterPro" id="IPR015943">
    <property type="entry name" value="WD40/YVTN_repeat-like_dom_sf"/>
</dbReference>
<proteinExistence type="predicted"/>
<evidence type="ECO:0000313" key="4">
    <source>
        <dbReference type="Proteomes" id="UP000515146"/>
    </source>
</evidence>
<evidence type="ECO:0000313" key="5">
    <source>
        <dbReference type="RefSeq" id="XP_027205774.1"/>
    </source>
</evidence>
<evidence type="ECO:0000256" key="2">
    <source>
        <dbReference type="ARBA" id="ARBA00022737"/>
    </source>
</evidence>
<dbReference type="InParanoid" id="A0A6P6YLF5"/>
<dbReference type="SUPFAM" id="SSF50978">
    <property type="entry name" value="WD40 repeat-like"/>
    <property type="match status" value="1"/>
</dbReference>
<dbReference type="AlphaFoldDB" id="A0A6P6YLF5"/>
<reference evidence="5" key="1">
    <citation type="submission" date="2025-08" db="UniProtKB">
        <authorList>
            <consortium name="RefSeq"/>
        </authorList>
    </citation>
    <scope>IDENTIFICATION</scope>
    <source>
        <strain evidence="5">Airmid</strain>
    </source>
</reference>
<name>A0A6P6YLF5_DERPT</name>
<keyword evidence="4" id="KW-1185">Reference proteome</keyword>
<dbReference type="PANTHER" id="PTHR19854:SF1">
    <property type="entry name" value="GUANINE NUCLEOTIDE-BINDING PROTEIN SUBUNIT BETA-LIKE PROTEIN 1"/>
    <property type="match status" value="1"/>
</dbReference>
<dbReference type="OMA" id="TEENDHG"/>
<dbReference type="PANTHER" id="PTHR19854">
    <property type="entry name" value="TRANSDUCIN BETA-LIKE 3"/>
    <property type="match status" value="1"/>
</dbReference>
<dbReference type="Gene3D" id="2.130.10.10">
    <property type="entry name" value="YVTN repeat-like/Quinoprotein amine dehydrogenase"/>
    <property type="match status" value="1"/>
</dbReference>
<dbReference type="Pfam" id="PF12894">
    <property type="entry name" value="ANAPC4_WD40"/>
    <property type="match status" value="1"/>
</dbReference>
<keyword evidence="2" id="KW-0677">Repeat</keyword>
<accession>A0A6P6YLF5</accession>
<feature type="domain" description="Anaphase-promoting complex subunit 4-like WD40" evidence="3">
    <location>
        <begin position="274"/>
        <end position="329"/>
    </location>
</feature>
<dbReference type="OrthoDB" id="7668193at2759"/>
<sequence length="363" mass="42317">MVEFYFFQMANLPRPIHVFGDFKEKFHVIAIDFYKSNNDEDIVICGYQIGLISTWSLSTYRCLRRINLDDYIKDKNIELLRLRSMIYIHCRQILVAELASGNLCLFKCDFDDLENFHLINHWPTLKLTFAKMIFILENRFLTYLDPDNSKQINLIDLDQPTTEPAIKIITEENDHGIVMASHLFFDTNRFLYNFIAYENGFLSINKSYLDSNKPIIYSQSLSSIQLHKGEILHMDYNDCIKRGIACCAPNEIVLWKCSLDDRKIDHSKIKKFSINSESITCCTIRPDGKIFAIGSKDGRIRLFSTKIGRPLAVITYHHESIETLRFTSNLINDDFRKKYLLFASTQDGLISIWSLYNNDDDSD</sequence>
<dbReference type="InterPro" id="IPR024977">
    <property type="entry name" value="Apc4-like_WD40_dom"/>
</dbReference>
<protein>
    <submittedName>
        <fullName evidence="5">Uncharacterized protein LOC113799357</fullName>
    </submittedName>
</protein>